<comment type="caution">
    <text evidence="1">The sequence shown here is derived from an EMBL/GenBank/DDBJ whole genome shotgun (WGS) entry which is preliminary data.</text>
</comment>
<dbReference type="EMBL" id="VOIF01000017">
    <property type="protein sequence ID" value="TWV69601.1"/>
    <property type="molecule type" value="Genomic_DNA"/>
</dbReference>
<accession>A0A5C6L250</accession>
<gene>
    <name evidence="1" type="ORF">FSA04_14300</name>
</gene>
<dbReference type="RefSeq" id="WP_007848365.1">
    <property type="nucleotide sequence ID" value="NZ_CAXSLT010000002.1"/>
</dbReference>
<name>A0A5C6L250_9BACT</name>
<evidence type="ECO:0000313" key="1">
    <source>
        <dbReference type="EMBL" id="TWV69601.1"/>
    </source>
</evidence>
<reference evidence="1 2" key="1">
    <citation type="submission" date="2019-07" db="EMBL/GenBank/DDBJ databases">
        <title>Genome sequencing of Bacteroides dorei iSURF_12.</title>
        <authorList>
            <person name="Sevigny J.L."/>
            <person name="Ruoff K.L."/>
            <person name="Price C.E."/>
            <person name="Valls R.A."/>
            <person name="O'Toole G.A."/>
        </authorList>
    </citation>
    <scope>NUCLEOTIDE SEQUENCE [LARGE SCALE GENOMIC DNA]</scope>
    <source>
        <strain evidence="1 2">ANK132K_1B</strain>
    </source>
</reference>
<organism evidence="1 2">
    <name type="scientific">Phocaeicola dorei</name>
    <dbReference type="NCBI Taxonomy" id="357276"/>
    <lineage>
        <taxon>Bacteria</taxon>
        <taxon>Pseudomonadati</taxon>
        <taxon>Bacteroidota</taxon>
        <taxon>Bacteroidia</taxon>
        <taxon>Bacteroidales</taxon>
        <taxon>Bacteroidaceae</taxon>
        <taxon>Phocaeicola</taxon>
    </lineage>
</organism>
<protein>
    <recommendedName>
        <fullName evidence="3">Helix-turn-helix domain-containing protein</fullName>
    </recommendedName>
</protein>
<evidence type="ECO:0000313" key="2">
    <source>
        <dbReference type="Proteomes" id="UP000315833"/>
    </source>
</evidence>
<dbReference type="Proteomes" id="UP000315833">
    <property type="component" value="Unassembled WGS sequence"/>
</dbReference>
<dbReference type="KEGG" id="bdo:EL88_22945"/>
<proteinExistence type="predicted"/>
<evidence type="ECO:0008006" key="3">
    <source>
        <dbReference type="Google" id="ProtNLM"/>
    </source>
</evidence>
<dbReference type="AlphaFoldDB" id="A0A5C6L250"/>
<sequence length="75" mass="8809">MEEKKKKKTMDGMALRTYLRSLPVCESSEMAKRLADECKVPIYTFNNWRSGWVRIPELAKDKIEEVAGVKIFERE</sequence>